<dbReference type="GO" id="GO:0008745">
    <property type="term" value="F:N-acetylmuramoyl-L-alanine amidase activity"/>
    <property type="evidence" value="ECO:0007669"/>
    <property type="project" value="UniProtKB-EC"/>
</dbReference>
<organism evidence="5 6">
    <name type="scientific">Saxibacter everestensis</name>
    <dbReference type="NCBI Taxonomy" id="2909229"/>
    <lineage>
        <taxon>Bacteria</taxon>
        <taxon>Bacillati</taxon>
        <taxon>Actinomycetota</taxon>
        <taxon>Actinomycetes</taxon>
        <taxon>Micrococcales</taxon>
        <taxon>Brevibacteriaceae</taxon>
        <taxon>Saxibacter</taxon>
    </lineage>
</organism>
<dbReference type="Proteomes" id="UP001209083">
    <property type="component" value="Chromosome"/>
</dbReference>
<keyword evidence="1 5" id="KW-0378">Hydrolase</keyword>
<proteinExistence type="predicted"/>
<dbReference type="EC" id="3.5.1.28" evidence="5"/>
<dbReference type="EMBL" id="CP090958">
    <property type="protein sequence ID" value="WGW13331.1"/>
    <property type="molecule type" value="Genomic_DNA"/>
</dbReference>
<protein>
    <submittedName>
        <fullName evidence="5">N-acetylmuramoyl-L-alanine amidase</fullName>
        <ecNumber evidence="5">3.5.1.28</ecNumber>
    </submittedName>
</protein>
<keyword evidence="6" id="KW-1185">Reference proteome</keyword>
<dbReference type="PROSITE" id="PS51257">
    <property type="entry name" value="PROKAR_LIPOPROTEIN"/>
    <property type="match status" value="1"/>
</dbReference>
<feature type="chain" id="PRO_5046841440" evidence="3">
    <location>
        <begin position="24"/>
        <end position="292"/>
    </location>
</feature>
<name>A0ABY8QYQ5_9MICO</name>
<feature type="signal peptide" evidence="3">
    <location>
        <begin position="1"/>
        <end position="23"/>
    </location>
</feature>
<evidence type="ECO:0000259" key="4">
    <source>
        <dbReference type="SMART" id="SM00646"/>
    </source>
</evidence>
<evidence type="ECO:0000313" key="6">
    <source>
        <dbReference type="Proteomes" id="UP001209083"/>
    </source>
</evidence>
<dbReference type="SUPFAM" id="SSF53187">
    <property type="entry name" value="Zn-dependent exopeptidases"/>
    <property type="match status" value="1"/>
</dbReference>
<feature type="compositionally biased region" description="Low complexity" evidence="2">
    <location>
        <begin position="45"/>
        <end position="56"/>
    </location>
</feature>
<dbReference type="InterPro" id="IPR002508">
    <property type="entry name" value="MurNAc-LAA_cat"/>
</dbReference>
<evidence type="ECO:0000256" key="1">
    <source>
        <dbReference type="ARBA" id="ARBA00022801"/>
    </source>
</evidence>
<dbReference type="Gene3D" id="3.40.630.40">
    <property type="entry name" value="Zn-dependent exopeptidases"/>
    <property type="match status" value="1"/>
</dbReference>
<reference evidence="5 6" key="1">
    <citation type="submission" date="2023-05" db="EMBL/GenBank/DDBJ databases">
        <title>Lithophilousrod everest ZFBP1038 complete genpme.</title>
        <authorList>
            <person name="Tian M."/>
        </authorList>
    </citation>
    <scope>NUCLEOTIDE SEQUENCE [LARGE SCALE GENOMIC DNA]</scope>
    <source>
        <strain evidence="5 6">ZFBP1038</strain>
    </source>
</reference>
<sequence length="292" mass="30173">MKVAGRLGALGTVGLLVVLGACASTQTDAPPTVAPTDSRPSTTGASQQPSDQSSASGRPERPEPAETESDPPEALAGLTVALDPGHNGGNGRHPAKIAEQVPDGRGGTKACNTTGTSARTGYPEHKFTWDVAKRTRELLEDAGAKVVMTRDNDKGVGPCVDKRGKFAAAQDADIMVSIHANGSDNAAAKGFHVIVAHPALNKSQGKDSEAVAEAMAKAMNGAGFPVNANYGKDGIVKRPDLAGLNHASRPAVIVECGEMRNPDQAAEMDSRAGRQKYAAALADGVHRWADTR</sequence>
<accession>A0ABY8QYQ5</accession>
<dbReference type="SMART" id="SM00646">
    <property type="entry name" value="Ami_3"/>
    <property type="match status" value="1"/>
</dbReference>
<keyword evidence="3" id="KW-0732">Signal</keyword>
<evidence type="ECO:0000256" key="2">
    <source>
        <dbReference type="SAM" id="MobiDB-lite"/>
    </source>
</evidence>
<evidence type="ECO:0000256" key="3">
    <source>
        <dbReference type="SAM" id="SignalP"/>
    </source>
</evidence>
<gene>
    <name evidence="5" type="ORF">LWF01_06070</name>
</gene>
<dbReference type="PANTHER" id="PTHR30404">
    <property type="entry name" value="N-ACETYLMURAMOYL-L-ALANINE AMIDASE"/>
    <property type="match status" value="1"/>
</dbReference>
<evidence type="ECO:0000313" key="5">
    <source>
        <dbReference type="EMBL" id="WGW13331.1"/>
    </source>
</evidence>
<feature type="region of interest" description="Disordered" evidence="2">
    <location>
        <begin position="26"/>
        <end position="107"/>
    </location>
</feature>
<dbReference type="RefSeq" id="WP_349640149.1">
    <property type="nucleotide sequence ID" value="NZ_CP090958.1"/>
</dbReference>
<dbReference type="Pfam" id="PF01520">
    <property type="entry name" value="Amidase_3"/>
    <property type="match status" value="1"/>
</dbReference>
<dbReference type="CDD" id="cd02696">
    <property type="entry name" value="MurNAc-LAA"/>
    <property type="match status" value="1"/>
</dbReference>
<feature type="domain" description="MurNAc-LAA" evidence="4">
    <location>
        <begin position="164"/>
        <end position="286"/>
    </location>
</feature>
<dbReference type="PANTHER" id="PTHR30404:SF0">
    <property type="entry name" value="N-ACETYLMURAMOYL-L-ALANINE AMIDASE AMIC"/>
    <property type="match status" value="1"/>
</dbReference>
<dbReference type="InterPro" id="IPR050695">
    <property type="entry name" value="N-acetylmuramoyl_amidase_3"/>
</dbReference>